<organism evidence="2 3">
    <name type="scientific">Pseudaminobacter soli</name>
    <name type="common">ex Zhang et al. 2022</name>
    <dbReference type="NCBI Taxonomy" id="2831468"/>
    <lineage>
        <taxon>Bacteria</taxon>
        <taxon>Pseudomonadati</taxon>
        <taxon>Pseudomonadota</taxon>
        <taxon>Alphaproteobacteria</taxon>
        <taxon>Hyphomicrobiales</taxon>
        <taxon>Phyllobacteriaceae</taxon>
        <taxon>Pseudaminobacter</taxon>
    </lineage>
</organism>
<accession>A0A942E5V5</accession>
<protein>
    <submittedName>
        <fullName evidence="2">Heme NO-binding domain-containing protein</fullName>
    </submittedName>
</protein>
<evidence type="ECO:0000313" key="3">
    <source>
        <dbReference type="Proteomes" id="UP000680348"/>
    </source>
</evidence>
<dbReference type="GO" id="GO:0020037">
    <property type="term" value="F:heme binding"/>
    <property type="evidence" value="ECO:0007669"/>
    <property type="project" value="InterPro"/>
</dbReference>
<dbReference type="InterPro" id="IPR024096">
    <property type="entry name" value="NO_sig/Golgi_transp_ligand-bd"/>
</dbReference>
<keyword evidence="3" id="KW-1185">Reference proteome</keyword>
<comment type="caution">
    <text evidence="2">The sequence shown here is derived from an EMBL/GenBank/DDBJ whole genome shotgun (WGS) entry which is preliminary data.</text>
</comment>
<dbReference type="Gene3D" id="3.90.1520.10">
    <property type="entry name" value="H-NOX domain"/>
    <property type="match status" value="1"/>
</dbReference>
<evidence type="ECO:0000313" key="2">
    <source>
        <dbReference type="EMBL" id="MBS3651698.1"/>
    </source>
</evidence>
<gene>
    <name evidence="2" type="ORF">KEU06_24060</name>
</gene>
<name>A0A942E5V5_9HYPH</name>
<dbReference type="Pfam" id="PF07700">
    <property type="entry name" value="HNOB"/>
    <property type="match status" value="1"/>
</dbReference>
<dbReference type="EMBL" id="JAGWCR010000015">
    <property type="protein sequence ID" value="MBS3651698.1"/>
    <property type="molecule type" value="Genomic_DNA"/>
</dbReference>
<dbReference type="Proteomes" id="UP000680348">
    <property type="component" value="Unassembled WGS sequence"/>
</dbReference>
<proteinExistence type="predicted"/>
<reference evidence="2" key="1">
    <citation type="submission" date="2021-04" db="EMBL/GenBank/DDBJ databases">
        <title>Pseudaminobacter soli sp. nov., isolated from paddy soil contaminated by heavy metals.</title>
        <authorList>
            <person name="Zhang K."/>
        </authorList>
    </citation>
    <scope>NUCLEOTIDE SEQUENCE</scope>
    <source>
        <strain evidence="2">19-2017</strain>
    </source>
</reference>
<dbReference type="RefSeq" id="WP_188257249.1">
    <property type="nucleotide sequence ID" value="NZ_JABVCF010000015.1"/>
</dbReference>
<evidence type="ECO:0000259" key="1">
    <source>
        <dbReference type="Pfam" id="PF07700"/>
    </source>
</evidence>
<dbReference type="SUPFAM" id="SSF111126">
    <property type="entry name" value="Ligand-binding domain in the NO signalling and Golgi transport"/>
    <property type="match status" value="1"/>
</dbReference>
<sequence length="185" mass="21140">MKGIVFTEFLEMVEREFSPEIADRLLVGTELASCGIYTSVGTYDHAEMIVLVSRLSRETGIDSHDLMMAFGEYLFRRFKILYPKYFERMNSSFAFLTRIEDYIHVEVHKLYPEAELPTFTYDVPQPGRLVLTYQSTRPFASLAEGLIRGCLAHFGEDADIQVEDLSDGAGTAARFVITQRDTLRE</sequence>
<dbReference type="AlphaFoldDB" id="A0A942E5V5"/>
<dbReference type="InterPro" id="IPR011644">
    <property type="entry name" value="Heme_NO-bd"/>
</dbReference>
<feature type="domain" description="Heme NO-binding" evidence="1">
    <location>
        <begin position="2"/>
        <end position="162"/>
    </location>
</feature>
<dbReference type="InterPro" id="IPR038158">
    <property type="entry name" value="H-NOX_domain_sf"/>
</dbReference>